<gene>
    <name evidence="1" type="ORF">MRATA1EN1_LOCUS29056</name>
</gene>
<evidence type="ECO:0000313" key="2">
    <source>
        <dbReference type="Proteomes" id="UP001176941"/>
    </source>
</evidence>
<dbReference type="EMBL" id="OX460343">
    <property type="protein sequence ID" value="CAI9180094.1"/>
    <property type="molecule type" value="Genomic_DNA"/>
</dbReference>
<reference evidence="1" key="1">
    <citation type="submission" date="2023-04" db="EMBL/GenBank/DDBJ databases">
        <authorList>
            <consortium name="ELIXIR-Norway"/>
        </authorList>
    </citation>
    <scope>NUCLEOTIDE SEQUENCE [LARGE SCALE GENOMIC DNA]</scope>
</reference>
<evidence type="ECO:0000313" key="1">
    <source>
        <dbReference type="EMBL" id="CAI9180094.1"/>
    </source>
</evidence>
<proteinExistence type="predicted"/>
<sequence length="133" mass="15251">MNVFMENSSSSTHQLPLIEKCISPAPRGTLLSILHVKKKFQKLKSDCMTLRQPAFPQCSNTLMSPCLHHTWVFECQLMRAHFKLSCFKNIFFFLFSRKSSLSASQQFDFSFNSGGLTSSEMFCFCHYLGKGMK</sequence>
<organism evidence="1 2">
    <name type="scientific">Rangifer tarandus platyrhynchus</name>
    <name type="common">Svalbard reindeer</name>
    <dbReference type="NCBI Taxonomy" id="3082113"/>
    <lineage>
        <taxon>Eukaryota</taxon>
        <taxon>Metazoa</taxon>
        <taxon>Chordata</taxon>
        <taxon>Craniata</taxon>
        <taxon>Vertebrata</taxon>
        <taxon>Euteleostomi</taxon>
        <taxon>Mammalia</taxon>
        <taxon>Eutheria</taxon>
        <taxon>Laurasiatheria</taxon>
        <taxon>Artiodactyla</taxon>
        <taxon>Ruminantia</taxon>
        <taxon>Pecora</taxon>
        <taxon>Cervidae</taxon>
        <taxon>Odocoileinae</taxon>
        <taxon>Rangifer</taxon>
    </lineage>
</organism>
<keyword evidence="2" id="KW-1185">Reference proteome</keyword>
<accession>A0ABN9A278</accession>
<name>A0ABN9A278_RANTA</name>
<dbReference type="Proteomes" id="UP001176941">
    <property type="component" value="Chromosome X"/>
</dbReference>
<protein>
    <submittedName>
        <fullName evidence="1">Uncharacterized protein</fullName>
    </submittedName>
</protein>